<name>A0AAD1ZR21_9LAMI</name>
<keyword evidence="2" id="KW-1133">Transmembrane helix</keyword>
<reference evidence="3" key="1">
    <citation type="submission" date="2023-05" db="EMBL/GenBank/DDBJ databases">
        <authorList>
            <person name="Huff M."/>
        </authorList>
    </citation>
    <scope>NUCLEOTIDE SEQUENCE</scope>
</reference>
<evidence type="ECO:0000256" key="2">
    <source>
        <dbReference type="SAM" id="Phobius"/>
    </source>
</evidence>
<gene>
    <name evidence="3" type="ORF">FPE_LOCUS21477</name>
</gene>
<keyword evidence="2" id="KW-0472">Membrane</keyword>
<evidence type="ECO:0000313" key="4">
    <source>
        <dbReference type="Proteomes" id="UP000834106"/>
    </source>
</evidence>
<sequence length="127" mass="13992">MGRVLDMGIQADEENLKQFKAAIEYPLSSKELLRRHGRRLVVYGLTFFFANFGHNSTTFVLPAELFPMRVYLPHAECSIRETIGLVTGGDIQGGRQPEGDTYVRSVSQSDTGYKGVIGCHATSHGAT</sequence>
<organism evidence="3 4">
    <name type="scientific">Fraxinus pennsylvanica</name>
    <dbReference type="NCBI Taxonomy" id="56036"/>
    <lineage>
        <taxon>Eukaryota</taxon>
        <taxon>Viridiplantae</taxon>
        <taxon>Streptophyta</taxon>
        <taxon>Embryophyta</taxon>
        <taxon>Tracheophyta</taxon>
        <taxon>Spermatophyta</taxon>
        <taxon>Magnoliopsida</taxon>
        <taxon>eudicotyledons</taxon>
        <taxon>Gunneridae</taxon>
        <taxon>Pentapetalae</taxon>
        <taxon>asterids</taxon>
        <taxon>lamiids</taxon>
        <taxon>Lamiales</taxon>
        <taxon>Oleaceae</taxon>
        <taxon>Oleeae</taxon>
        <taxon>Fraxinus</taxon>
    </lineage>
</organism>
<dbReference type="EMBL" id="OU503048">
    <property type="protein sequence ID" value="CAI9774047.1"/>
    <property type="molecule type" value="Genomic_DNA"/>
</dbReference>
<protein>
    <submittedName>
        <fullName evidence="3">Uncharacterized protein</fullName>
    </submittedName>
</protein>
<keyword evidence="4" id="KW-1185">Reference proteome</keyword>
<keyword evidence="2" id="KW-0812">Transmembrane</keyword>
<feature type="transmembrane region" description="Helical" evidence="2">
    <location>
        <begin position="40"/>
        <end position="61"/>
    </location>
</feature>
<dbReference type="InterPro" id="IPR036259">
    <property type="entry name" value="MFS_trans_sf"/>
</dbReference>
<evidence type="ECO:0000256" key="1">
    <source>
        <dbReference type="ARBA" id="ARBA00044504"/>
    </source>
</evidence>
<dbReference type="Proteomes" id="UP000834106">
    <property type="component" value="Chromosome 13"/>
</dbReference>
<evidence type="ECO:0000313" key="3">
    <source>
        <dbReference type="EMBL" id="CAI9774047.1"/>
    </source>
</evidence>
<dbReference type="Gene3D" id="1.20.1250.20">
    <property type="entry name" value="MFS general substrate transporter like domains"/>
    <property type="match status" value="1"/>
</dbReference>
<dbReference type="AlphaFoldDB" id="A0AAD1ZR21"/>
<accession>A0AAD1ZR21</accession>
<proteinExistence type="inferred from homology"/>
<comment type="similarity">
    <text evidence="1">Belongs to the major facilitator superfamily. Phosphate:H(+) symporter (TC 2.A.1.9) family.</text>
</comment>